<accession>A0A428MFY3</accession>
<dbReference type="Gene3D" id="2.60.120.10">
    <property type="entry name" value="Jelly Rolls"/>
    <property type="match status" value="1"/>
</dbReference>
<sequence>MNCVCKFSPGNQNVGLPDGLRPRFLAGLSKAKLDSVLSVAKHRQFRASSVIINQEDPAERFFLLTSGQGRHFVITSDGRKILLHWLTPGQIFGGAAILSTPFHYLASTEVLVDSCALVWERQTLREITSSCPALLENALSIAVIENIAWDIAAHVSLSADDARGRVAHLLVSLASAIGEATHDGVDLRVLNEDLAEGANVTPFTVSRCLRDWEHAGLVAKRRGGILLRRPELLLAAG</sequence>
<keyword evidence="3" id="KW-0804">Transcription</keyword>
<dbReference type="OrthoDB" id="117885at2"/>
<dbReference type="Proteomes" id="UP000269669">
    <property type="component" value="Unassembled WGS sequence"/>
</dbReference>
<dbReference type="GO" id="GO:0005829">
    <property type="term" value="C:cytosol"/>
    <property type="evidence" value="ECO:0007669"/>
    <property type="project" value="TreeGrafter"/>
</dbReference>
<dbReference type="InterPro" id="IPR018490">
    <property type="entry name" value="cNMP-bd_dom_sf"/>
</dbReference>
<dbReference type="SMART" id="SM00100">
    <property type="entry name" value="cNMP"/>
    <property type="match status" value="1"/>
</dbReference>
<dbReference type="Pfam" id="PF13545">
    <property type="entry name" value="HTH_Crp_2"/>
    <property type="match status" value="1"/>
</dbReference>
<dbReference type="SUPFAM" id="SSF51206">
    <property type="entry name" value="cAMP-binding domain-like"/>
    <property type="match status" value="1"/>
</dbReference>
<organism evidence="6 7">
    <name type="scientific">Edaphobacter aggregans</name>
    <dbReference type="NCBI Taxonomy" id="570835"/>
    <lineage>
        <taxon>Bacteria</taxon>
        <taxon>Pseudomonadati</taxon>
        <taxon>Acidobacteriota</taxon>
        <taxon>Terriglobia</taxon>
        <taxon>Terriglobales</taxon>
        <taxon>Acidobacteriaceae</taxon>
        <taxon>Edaphobacter</taxon>
    </lineage>
</organism>
<dbReference type="InterPro" id="IPR050397">
    <property type="entry name" value="Env_Response_Regulators"/>
</dbReference>
<dbReference type="GO" id="GO:0003700">
    <property type="term" value="F:DNA-binding transcription factor activity"/>
    <property type="evidence" value="ECO:0007669"/>
    <property type="project" value="TreeGrafter"/>
</dbReference>
<reference evidence="6 7" key="1">
    <citation type="submission" date="2018-12" db="EMBL/GenBank/DDBJ databases">
        <title>Sequencing of bacterial isolates from soil warming experiment in Harvard Forest, Massachusetts, USA.</title>
        <authorList>
            <person name="Deangelis K."/>
        </authorList>
    </citation>
    <scope>NUCLEOTIDE SEQUENCE [LARGE SCALE GENOMIC DNA]</scope>
    <source>
        <strain evidence="6 7">EB153</strain>
    </source>
</reference>
<protein>
    <submittedName>
        <fullName evidence="6">Crp/Fnr family transcriptional regulator</fullName>
    </submittedName>
</protein>
<dbReference type="InterPro" id="IPR014710">
    <property type="entry name" value="RmlC-like_jellyroll"/>
</dbReference>
<evidence type="ECO:0000259" key="5">
    <source>
        <dbReference type="PROSITE" id="PS51063"/>
    </source>
</evidence>
<dbReference type="RefSeq" id="WP_125484494.1">
    <property type="nucleotide sequence ID" value="NZ_RSDW01000001.1"/>
</dbReference>
<name>A0A428MFY3_9BACT</name>
<evidence type="ECO:0000259" key="4">
    <source>
        <dbReference type="PROSITE" id="PS50042"/>
    </source>
</evidence>
<evidence type="ECO:0000313" key="6">
    <source>
        <dbReference type="EMBL" id="RSL15788.1"/>
    </source>
</evidence>
<dbReference type="PROSITE" id="PS50042">
    <property type="entry name" value="CNMP_BINDING_3"/>
    <property type="match status" value="1"/>
</dbReference>
<dbReference type="SMART" id="SM00419">
    <property type="entry name" value="HTH_CRP"/>
    <property type="match status" value="1"/>
</dbReference>
<evidence type="ECO:0000256" key="2">
    <source>
        <dbReference type="ARBA" id="ARBA00023125"/>
    </source>
</evidence>
<proteinExistence type="predicted"/>
<dbReference type="Gene3D" id="1.10.10.10">
    <property type="entry name" value="Winged helix-like DNA-binding domain superfamily/Winged helix DNA-binding domain"/>
    <property type="match status" value="1"/>
</dbReference>
<gene>
    <name evidence="6" type="ORF">EDE15_1291</name>
</gene>
<dbReference type="InterPro" id="IPR036388">
    <property type="entry name" value="WH-like_DNA-bd_sf"/>
</dbReference>
<dbReference type="PROSITE" id="PS51063">
    <property type="entry name" value="HTH_CRP_2"/>
    <property type="match status" value="1"/>
</dbReference>
<keyword evidence="7" id="KW-1185">Reference proteome</keyword>
<dbReference type="SUPFAM" id="SSF46785">
    <property type="entry name" value="Winged helix' DNA-binding domain"/>
    <property type="match status" value="1"/>
</dbReference>
<evidence type="ECO:0000313" key="7">
    <source>
        <dbReference type="Proteomes" id="UP000269669"/>
    </source>
</evidence>
<keyword evidence="1" id="KW-0805">Transcription regulation</keyword>
<dbReference type="EMBL" id="RSDW01000001">
    <property type="protein sequence ID" value="RSL15788.1"/>
    <property type="molecule type" value="Genomic_DNA"/>
</dbReference>
<dbReference type="PANTHER" id="PTHR24567:SF28">
    <property type="entry name" value="LISTERIOLYSIN REGULATORY PROTEIN"/>
    <property type="match status" value="1"/>
</dbReference>
<feature type="domain" description="HTH crp-type" evidence="5">
    <location>
        <begin position="160"/>
        <end position="231"/>
    </location>
</feature>
<dbReference type="PANTHER" id="PTHR24567">
    <property type="entry name" value="CRP FAMILY TRANSCRIPTIONAL REGULATORY PROTEIN"/>
    <property type="match status" value="1"/>
</dbReference>
<dbReference type="CDD" id="cd00038">
    <property type="entry name" value="CAP_ED"/>
    <property type="match status" value="1"/>
</dbReference>
<dbReference type="AlphaFoldDB" id="A0A428MFY3"/>
<dbReference type="InterPro" id="IPR036390">
    <property type="entry name" value="WH_DNA-bd_sf"/>
</dbReference>
<feature type="domain" description="Cyclic nucleotide-binding" evidence="4">
    <location>
        <begin position="24"/>
        <end position="127"/>
    </location>
</feature>
<evidence type="ECO:0000256" key="1">
    <source>
        <dbReference type="ARBA" id="ARBA00023015"/>
    </source>
</evidence>
<dbReference type="InterPro" id="IPR012318">
    <property type="entry name" value="HTH_CRP"/>
</dbReference>
<dbReference type="InterPro" id="IPR000595">
    <property type="entry name" value="cNMP-bd_dom"/>
</dbReference>
<evidence type="ECO:0000256" key="3">
    <source>
        <dbReference type="ARBA" id="ARBA00023163"/>
    </source>
</evidence>
<dbReference type="GO" id="GO:0003677">
    <property type="term" value="F:DNA binding"/>
    <property type="evidence" value="ECO:0007669"/>
    <property type="project" value="UniProtKB-KW"/>
</dbReference>
<keyword evidence="2" id="KW-0238">DNA-binding</keyword>
<comment type="caution">
    <text evidence="6">The sequence shown here is derived from an EMBL/GenBank/DDBJ whole genome shotgun (WGS) entry which is preliminary data.</text>
</comment>
<dbReference type="Pfam" id="PF00027">
    <property type="entry name" value="cNMP_binding"/>
    <property type="match status" value="1"/>
</dbReference>